<gene>
    <name evidence="1" type="ORF">E3U55_00065</name>
</gene>
<name>A0A4Y8IYU2_9BACI</name>
<comment type="caution">
    <text evidence="1">The sequence shown here is derived from an EMBL/GenBank/DDBJ whole genome shotgun (WGS) entry which is preliminary data.</text>
</comment>
<sequence length="90" mass="10560">MLKQLIRTRLYASTPDEIVNYGKRYGINITRGQATQLISFIKKETIDPFSARDRSRTFRYVETNIGKKEAQQADQLLRQLAKQYNLDHLI</sequence>
<dbReference type="InterPro" id="IPR020277">
    <property type="entry name" value="DUF2624"/>
</dbReference>
<dbReference type="RefSeq" id="WP_134338266.1">
    <property type="nucleotide sequence ID" value="NZ_SOPW01000001.1"/>
</dbReference>
<accession>A0A4Y8IYU2</accession>
<protein>
    <submittedName>
        <fullName evidence="1">DUF2624 family protein</fullName>
    </submittedName>
</protein>
<evidence type="ECO:0000313" key="2">
    <source>
        <dbReference type="Proteomes" id="UP000297975"/>
    </source>
</evidence>
<dbReference type="OrthoDB" id="2971161at2"/>
<evidence type="ECO:0000313" key="1">
    <source>
        <dbReference type="EMBL" id="TFB24821.1"/>
    </source>
</evidence>
<dbReference type="AlphaFoldDB" id="A0A4Y8IYU2"/>
<keyword evidence="2" id="KW-1185">Reference proteome</keyword>
<dbReference type="Pfam" id="PF11116">
    <property type="entry name" value="DUF2624"/>
    <property type="match status" value="1"/>
</dbReference>
<reference evidence="1 2" key="1">
    <citation type="submission" date="2019-03" db="EMBL/GenBank/DDBJ databases">
        <authorList>
            <person name="He R.-H."/>
        </authorList>
    </citation>
    <scope>NUCLEOTIDE SEQUENCE [LARGE SCALE GENOMIC DNA]</scope>
    <source>
        <strain evidence="2">SH 714</strain>
    </source>
</reference>
<dbReference type="Proteomes" id="UP000297975">
    <property type="component" value="Unassembled WGS sequence"/>
</dbReference>
<dbReference type="EMBL" id="SOPW01000001">
    <property type="protein sequence ID" value="TFB24821.1"/>
    <property type="molecule type" value="Genomic_DNA"/>
</dbReference>
<proteinExistence type="predicted"/>
<organism evidence="1 2">
    <name type="scientific">Filobacillus milosensis</name>
    <dbReference type="NCBI Taxonomy" id="94137"/>
    <lineage>
        <taxon>Bacteria</taxon>
        <taxon>Bacillati</taxon>
        <taxon>Bacillota</taxon>
        <taxon>Bacilli</taxon>
        <taxon>Bacillales</taxon>
        <taxon>Bacillaceae</taxon>
        <taxon>Filobacillus</taxon>
    </lineage>
</organism>